<feature type="transmembrane region" description="Helical" evidence="1">
    <location>
        <begin position="61"/>
        <end position="92"/>
    </location>
</feature>
<reference evidence="2" key="2">
    <citation type="submission" date="2021-09" db="EMBL/GenBank/DDBJ databases">
        <authorList>
            <person name="Gilroy R."/>
        </authorList>
    </citation>
    <scope>NUCLEOTIDE SEQUENCE</scope>
    <source>
        <strain evidence="2">CHK171-7178</strain>
    </source>
</reference>
<dbReference type="AlphaFoldDB" id="A0A921KE29"/>
<accession>A0A921KE29</accession>
<keyword evidence="1" id="KW-0812">Transmembrane</keyword>
<keyword evidence="1" id="KW-1133">Transmembrane helix</keyword>
<protein>
    <submittedName>
        <fullName evidence="2">Uncharacterized protein</fullName>
    </submittedName>
</protein>
<dbReference type="EMBL" id="DYWT01000212">
    <property type="protein sequence ID" value="HJF32743.1"/>
    <property type="molecule type" value="Genomic_DNA"/>
</dbReference>
<reference evidence="2" key="1">
    <citation type="journal article" date="2021" name="PeerJ">
        <title>Extensive microbial diversity within the chicken gut microbiome revealed by metagenomics and culture.</title>
        <authorList>
            <person name="Gilroy R."/>
            <person name="Ravi A."/>
            <person name="Getino M."/>
            <person name="Pursley I."/>
            <person name="Horton D.L."/>
            <person name="Alikhan N.F."/>
            <person name="Baker D."/>
            <person name="Gharbi K."/>
            <person name="Hall N."/>
            <person name="Watson M."/>
            <person name="Adriaenssens E.M."/>
            <person name="Foster-Nyarko E."/>
            <person name="Jarju S."/>
            <person name="Secka A."/>
            <person name="Antonio M."/>
            <person name="Oren A."/>
            <person name="Chaudhuri R.R."/>
            <person name="La Ragione R."/>
            <person name="Hildebrand F."/>
            <person name="Pallen M.J."/>
        </authorList>
    </citation>
    <scope>NUCLEOTIDE SEQUENCE</scope>
    <source>
        <strain evidence="2">CHK171-7178</strain>
    </source>
</reference>
<name>A0A921KE29_SPOPS</name>
<dbReference type="Proteomes" id="UP000698173">
    <property type="component" value="Unassembled WGS sequence"/>
</dbReference>
<evidence type="ECO:0000313" key="3">
    <source>
        <dbReference type="Proteomes" id="UP000698173"/>
    </source>
</evidence>
<organism evidence="2 3">
    <name type="scientific">Sporosarcina psychrophila</name>
    <name type="common">Bacillus psychrophilus</name>
    <dbReference type="NCBI Taxonomy" id="1476"/>
    <lineage>
        <taxon>Bacteria</taxon>
        <taxon>Bacillati</taxon>
        <taxon>Bacillota</taxon>
        <taxon>Bacilli</taxon>
        <taxon>Bacillales</taxon>
        <taxon>Caryophanaceae</taxon>
        <taxon>Sporosarcina</taxon>
    </lineage>
</organism>
<proteinExistence type="predicted"/>
<comment type="caution">
    <text evidence="2">The sequence shown here is derived from an EMBL/GenBank/DDBJ whole genome shotgun (WGS) entry which is preliminary data.</text>
</comment>
<gene>
    <name evidence="2" type="ORF">K8V56_13350</name>
</gene>
<evidence type="ECO:0000256" key="1">
    <source>
        <dbReference type="SAM" id="Phobius"/>
    </source>
</evidence>
<sequence>MNYSTGMKWVTALAEGFLAIPLLGGLFVVTSGYSVLGVMFVLHAITLLLSIREMQGKAASILGLVTSVVSAIPFIGWFMHLITAVALFLSAITSRRRVNM</sequence>
<keyword evidence="1" id="KW-0472">Membrane</keyword>
<evidence type="ECO:0000313" key="2">
    <source>
        <dbReference type="EMBL" id="HJF32743.1"/>
    </source>
</evidence>
<feature type="transmembrane region" description="Helical" evidence="1">
    <location>
        <begin position="20"/>
        <end position="49"/>
    </location>
</feature>